<sequence length="200" mass="22363">MSTKPKSLKAIDNNCDDDSLRRRKLSSTSELTNRLLPPFNLKGSEIGNTVLITRSVANGPAIAGCGAKPLNCNPKQSSKSCSDSAINVMKQMARKYRRHICKLSGERFRKINGIQTLSMGIFAFKLFSTIKPAGFYATAAAAFPHIAVFVDVHVNKFLVFLRRPSHFTVFWQKIMKIHIFLEIFWQVLLLGISTTITICL</sequence>
<organism evidence="3 4">
    <name type="scientific">Glossina austeni</name>
    <name type="common">Savannah tsetse fly</name>
    <dbReference type="NCBI Taxonomy" id="7395"/>
    <lineage>
        <taxon>Eukaryota</taxon>
        <taxon>Metazoa</taxon>
        <taxon>Ecdysozoa</taxon>
        <taxon>Arthropoda</taxon>
        <taxon>Hexapoda</taxon>
        <taxon>Insecta</taxon>
        <taxon>Pterygota</taxon>
        <taxon>Neoptera</taxon>
        <taxon>Endopterygota</taxon>
        <taxon>Diptera</taxon>
        <taxon>Brachycera</taxon>
        <taxon>Muscomorpha</taxon>
        <taxon>Hippoboscoidea</taxon>
        <taxon>Glossinidae</taxon>
        <taxon>Glossina</taxon>
    </lineage>
</organism>
<keyword evidence="4" id="KW-1185">Reference proteome</keyword>
<dbReference type="InterPro" id="IPR054459">
    <property type="entry name" value="Bfc_dom"/>
</dbReference>
<keyword evidence="1" id="KW-0812">Transmembrane</keyword>
<evidence type="ECO:0000313" key="4">
    <source>
        <dbReference type="Proteomes" id="UP000078200"/>
    </source>
</evidence>
<dbReference type="VEuPathDB" id="VectorBase:GAUT049243"/>
<accession>A0A1A9VVQ9</accession>
<dbReference type="Proteomes" id="UP000078200">
    <property type="component" value="Unassembled WGS sequence"/>
</dbReference>
<dbReference type="EnsemblMetazoa" id="GAUT049243-RA">
    <property type="protein sequence ID" value="GAUT049243-PA"/>
    <property type="gene ID" value="GAUT049243"/>
</dbReference>
<dbReference type="Pfam" id="PF22576">
    <property type="entry name" value="Bfc"/>
    <property type="match status" value="1"/>
</dbReference>
<proteinExistence type="predicted"/>
<dbReference type="AlphaFoldDB" id="A0A1A9VVQ9"/>
<keyword evidence="1" id="KW-0472">Membrane</keyword>
<reference evidence="3" key="1">
    <citation type="submission" date="2020-05" db="UniProtKB">
        <authorList>
            <consortium name="EnsemblMetazoa"/>
        </authorList>
    </citation>
    <scope>IDENTIFICATION</scope>
    <source>
        <strain evidence="3">TTRI</strain>
    </source>
</reference>
<name>A0A1A9VVQ9_GLOAU</name>
<evidence type="ECO:0000313" key="3">
    <source>
        <dbReference type="EnsemblMetazoa" id="GAUT049243-PA"/>
    </source>
</evidence>
<evidence type="ECO:0000259" key="2">
    <source>
        <dbReference type="Pfam" id="PF22576"/>
    </source>
</evidence>
<evidence type="ECO:0000256" key="1">
    <source>
        <dbReference type="SAM" id="Phobius"/>
    </source>
</evidence>
<protein>
    <recommendedName>
        <fullName evidence="2">Transcriptional cofactor Bfc domain-containing protein</fullName>
    </recommendedName>
</protein>
<feature type="domain" description="Transcriptional cofactor Bfc" evidence="2">
    <location>
        <begin position="15"/>
        <end position="60"/>
    </location>
</feature>
<keyword evidence="1" id="KW-1133">Transmembrane helix</keyword>
<dbReference type="STRING" id="7395.A0A1A9VVQ9"/>
<feature type="transmembrane region" description="Helical" evidence="1">
    <location>
        <begin position="179"/>
        <end position="198"/>
    </location>
</feature>